<dbReference type="Proteomes" id="UP001163046">
    <property type="component" value="Unassembled WGS sequence"/>
</dbReference>
<dbReference type="AlphaFoldDB" id="A0A9X0DC22"/>
<gene>
    <name evidence="1" type="ORF">OS493_003830</name>
</gene>
<dbReference type="EMBL" id="MU825397">
    <property type="protein sequence ID" value="KAJ7394151.1"/>
    <property type="molecule type" value="Genomic_DNA"/>
</dbReference>
<comment type="caution">
    <text evidence="1">The sequence shown here is derived from an EMBL/GenBank/DDBJ whole genome shotgun (WGS) entry which is preliminary data.</text>
</comment>
<sequence>MNQFKVDDDLQIAGRLNTEPRKKKIKKKFYKLLKRSTEDECYRDSRHFEPYSADQQSKRS</sequence>
<organism evidence="1 2">
    <name type="scientific">Desmophyllum pertusum</name>
    <dbReference type="NCBI Taxonomy" id="174260"/>
    <lineage>
        <taxon>Eukaryota</taxon>
        <taxon>Metazoa</taxon>
        <taxon>Cnidaria</taxon>
        <taxon>Anthozoa</taxon>
        <taxon>Hexacorallia</taxon>
        <taxon>Scleractinia</taxon>
        <taxon>Caryophylliina</taxon>
        <taxon>Caryophylliidae</taxon>
        <taxon>Desmophyllum</taxon>
    </lineage>
</organism>
<name>A0A9X0DC22_9CNID</name>
<evidence type="ECO:0000313" key="1">
    <source>
        <dbReference type="EMBL" id="KAJ7394151.1"/>
    </source>
</evidence>
<accession>A0A9X0DC22</accession>
<keyword evidence="2" id="KW-1185">Reference proteome</keyword>
<protein>
    <submittedName>
        <fullName evidence="1">Uncharacterized protein</fullName>
    </submittedName>
</protein>
<evidence type="ECO:0000313" key="2">
    <source>
        <dbReference type="Proteomes" id="UP001163046"/>
    </source>
</evidence>
<proteinExistence type="predicted"/>
<reference evidence="1" key="1">
    <citation type="submission" date="2023-01" db="EMBL/GenBank/DDBJ databases">
        <title>Genome assembly of the deep-sea coral Lophelia pertusa.</title>
        <authorList>
            <person name="Herrera S."/>
            <person name="Cordes E."/>
        </authorList>
    </citation>
    <scope>NUCLEOTIDE SEQUENCE</scope>
    <source>
        <strain evidence="1">USNM1676648</strain>
        <tissue evidence="1">Polyp</tissue>
    </source>
</reference>